<protein>
    <submittedName>
        <fullName evidence="2">Uncharacterized protein</fullName>
    </submittedName>
</protein>
<evidence type="ECO:0000256" key="1">
    <source>
        <dbReference type="SAM" id="MobiDB-lite"/>
    </source>
</evidence>
<comment type="caution">
    <text evidence="2">The sequence shown here is derived from an EMBL/GenBank/DDBJ whole genome shotgun (WGS) entry which is preliminary data.</text>
</comment>
<keyword evidence="3" id="KW-1185">Reference proteome</keyword>
<name>A0ABR1X2R7_9PEZI</name>
<dbReference type="GeneID" id="92041978"/>
<dbReference type="EMBL" id="JAQQWN010000004">
    <property type="protein sequence ID" value="KAK8089642.1"/>
    <property type="molecule type" value="Genomic_DNA"/>
</dbReference>
<feature type="compositionally biased region" description="Low complexity" evidence="1">
    <location>
        <begin position="12"/>
        <end position="22"/>
    </location>
</feature>
<accession>A0ABR1X2R7</accession>
<reference evidence="2 3" key="1">
    <citation type="submission" date="2023-01" db="EMBL/GenBank/DDBJ databases">
        <title>Analysis of 21 Apiospora genomes using comparative genomics revels a genus with tremendous synthesis potential of carbohydrate active enzymes and secondary metabolites.</title>
        <authorList>
            <person name="Sorensen T."/>
        </authorList>
    </citation>
    <scope>NUCLEOTIDE SEQUENCE [LARGE SCALE GENOMIC DNA]</scope>
    <source>
        <strain evidence="2 3">CBS 114990</strain>
    </source>
</reference>
<feature type="region of interest" description="Disordered" evidence="1">
    <location>
        <begin position="12"/>
        <end position="31"/>
    </location>
</feature>
<dbReference type="RefSeq" id="XP_066672536.1">
    <property type="nucleotide sequence ID" value="XM_066808918.1"/>
</dbReference>
<proteinExistence type="predicted"/>
<dbReference type="Proteomes" id="UP001433268">
    <property type="component" value="Unassembled WGS sequence"/>
</dbReference>
<organism evidence="2 3">
    <name type="scientific">Apiospora hydei</name>
    <dbReference type="NCBI Taxonomy" id="1337664"/>
    <lineage>
        <taxon>Eukaryota</taxon>
        <taxon>Fungi</taxon>
        <taxon>Dikarya</taxon>
        <taxon>Ascomycota</taxon>
        <taxon>Pezizomycotina</taxon>
        <taxon>Sordariomycetes</taxon>
        <taxon>Xylariomycetidae</taxon>
        <taxon>Amphisphaeriales</taxon>
        <taxon>Apiosporaceae</taxon>
        <taxon>Apiospora</taxon>
    </lineage>
</organism>
<sequence>MVVPATCYVEDAQSQEASSSDSPNPRRAAAEQVSAITGGELDYLIANAAYIPTVDGCYCAIGQMYDPTTGATVPSYNPMQRD</sequence>
<gene>
    <name evidence="2" type="ORF">PG997_004603</name>
</gene>
<evidence type="ECO:0000313" key="2">
    <source>
        <dbReference type="EMBL" id="KAK8089642.1"/>
    </source>
</evidence>
<evidence type="ECO:0000313" key="3">
    <source>
        <dbReference type="Proteomes" id="UP001433268"/>
    </source>
</evidence>